<evidence type="ECO:0000256" key="1">
    <source>
        <dbReference type="SAM" id="Phobius"/>
    </source>
</evidence>
<sequence length="58" mass="5744">MHPPISPSRFDLTLAVMAAFVLGGGTLGVLLSIPLYLGMSSGATGAAAVAVVTTISEL</sequence>
<organism evidence="2 3">
    <name type="scientific">Haloferax namakaokahaiae</name>
    <dbReference type="NCBI Taxonomy" id="1748331"/>
    <lineage>
        <taxon>Archaea</taxon>
        <taxon>Methanobacteriati</taxon>
        <taxon>Methanobacteriota</taxon>
        <taxon>Stenosarchaea group</taxon>
        <taxon>Halobacteria</taxon>
        <taxon>Halobacteriales</taxon>
        <taxon>Haloferacaceae</taxon>
        <taxon>Haloferax</taxon>
    </lineage>
</organism>
<dbReference type="RefSeq" id="WP_390221884.1">
    <property type="nucleotide sequence ID" value="NZ_JBHTAA010000001.1"/>
</dbReference>
<dbReference type="InterPro" id="IPR058328">
    <property type="entry name" value="DUF8015"/>
</dbReference>
<keyword evidence="1" id="KW-0812">Transmembrane</keyword>
<dbReference type="Proteomes" id="UP001596481">
    <property type="component" value="Unassembled WGS sequence"/>
</dbReference>
<dbReference type="EMBL" id="JBHTAA010000001">
    <property type="protein sequence ID" value="MFC7202586.1"/>
    <property type="molecule type" value="Genomic_DNA"/>
</dbReference>
<protein>
    <recommendedName>
        <fullName evidence="4">Sulfite exporter TauE/SafE family protein</fullName>
    </recommendedName>
</protein>
<keyword evidence="1" id="KW-0472">Membrane</keyword>
<dbReference type="AlphaFoldDB" id="A0ABD5ZBP7"/>
<evidence type="ECO:0008006" key="4">
    <source>
        <dbReference type="Google" id="ProtNLM"/>
    </source>
</evidence>
<dbReference type="Pfam" id="PF26047">
    <property type="entry name" value="DUF8015"/>
    <property type="match status" value="1"/>
</dbReference>
<feature type="transmembrane region" description="Helical" evidence="1">
    <location>
        <begin position="12"/>
        <end position="37"/>
    </location>
</feature>
<proteinExistence type="predicted"/>
<accession>A0ABD5ZBP7</accession>
<keyword evidence="3" id="KW-1185">Reference proteome</keyword>
<evidence type="ECO:0000313" key="3">
    <source>
        <dbReference type="Proteomes" id="UP001596481"/>
    </source>
</evidence>
<evidence type="ECO:0000313" key="2">
    <source>
        <dbReference type="EMBL" id="MFC7202586.1"/>
    </source>
</evidence>
<name>A0ABD5ZBP7_9EURY</name>
<reference evidence="2 3" key="1">
    <citation type="journal article" date="2019" name="Int. J. Syst. Evol. Microbiol.">
        <title>The Global Catalogue of Microorganisms (GCM) 10K type strain sequencing project: providing services to taxonomists for standard genome sequencing and annotation.</title>
        <authorList>
            <consortium name="The Broad Institute Genomics Platform"/>
            <consortium name="The Broad Institute Genome Sequencing Center for Infectious Disease"/>
            <person name="Wu L."/>
            <person name="Ma J."/>
        </authorList>
    </citation>
    <scope>NUCLEOTIDE SEQUENCE [LARGE SCALE GENOMIC DNA]</scope>
    <source>
        <strain evidence="2 3">DSM 29988</strain>
    </source>
</reference>
<keyword evidence="1" id="KW-1133">Transmembrane helix</keyword>
<comment type="caution">
    <text evidence="2">The sequence shown here is derived from an EMBL/GenBank/DDBJ whole genome shotgun (WGS) entry which is preliminary data.</text>
</comment>
<gene>
    <name evidence="2" type="ORF">ACFQJC_03610</name>
</gene>